<dbReference type="InterPro" id="IPR036457">
    <property type="entry name" value="PPM-type-like_dom_sf"/>
</dbReference>
<dbReference type="FunFam" id="3.30.565.10:FF:000028">
    <property type="entry name" value="PAS sensor protein"/>
    <property type="match status" value="1"/>
</dbReference>
<dbReference type="Pfam" id="PF07228">
    <property type="entry name" value="SpoIIE"/>
    <property type="match status" value="1"/>
</dbReference>
<dbReference type="CDD" id="cd00130">
    <property type="entry name" value="PAS"/>
    <property type="match status" value="1"/>
</dbReference>
<dbReference type="InterPro" id="IPR001932">
    <property type="entry name" value="PPM-type_phosphatase-like_dom"/>
</dbReference>
<dbReference type="SMART" id="SM00331">
    <property type="entry name" value="PP2C_SIG"/>
    <property type="match status" value="1"/>
</dbReference>
<organism evidence="4 5">
    <name type="scientific">Streptomyces gancidicus BKS 13-15</name>
    <dbReference type="NCBI Taxonomy" id="1284664"/>
    <lineage>
        <taxon>Bacteria</taxon>
        <taxon>Bacillati</taxon>
        <taxon>Actinomycetota</taxon>
        <taxon>Actinomycetes</taxon>
        <taxon>Kitasatosporales</taxon>
        <taxon>Streptomycetaceae</taxon>
        <taxon>Streptomyces</taxon>
        <taxon>Streptomyces pseudogriseolus group</taxon>
    </lineage>
</organism>
<dbReference type="InterPro" id="IPR003594">
    <property type="entry name" value="HATPase_dom"/>
</dbReference>
<reference evidence="4 5" key="1">
    <citation type="journal article" date="2013" name="Genome Announc.">
        <title>Draft Genome Sequence of Streptomyces gancidicus Strain BKS 13-15.</title>
        <authorList>
            <person name="Kumar S."/>
            <person name="Kaur N."/>
            <person name="Singh N.K."/>
            <person name="Raghava G.P."/>
            <person name="Mayilraj S."/>
        </authorList>
    </citation>
    <scope>NUCLEOTIDE SEQUENCE [LARGE SCALE GENOMIC DNA]</scope>
    <source>
        <strain evidence="4 5">BKS 13-15</strain>
    </source>
</reference>
<dbReference type="InterPro" id="IPR000014">
    <property type="entry name" value="PAS"/>
</dbReference>
<name>M3CRD8_STREZ</name>
<evidence type="ECO:0000256" key="2">
    <source>
        <dbReference type="SAM" id="MobiDB-lite"/>
    </source>
</evidence>
<dbReference type="InterPro" id="IPR036890">
    <property type="entry name" value="HATPase_C_sf"/>
</dbReference>
<feature type="domain" description="PAS" evidence="3">
    <location>
        <begin position="8"/>
        <end position="77"/>
    </location>
</feature>
<dbReference type="SUPFAM" id="SSF55874">
    <property type="entry name" value="ATPase domain of HSP90 chaperone/DNA topoisomerase II/histidine kinase"/>
    <property type="match status" value="1"/>
</dbReference>
<dbReference type="Gene3D" id="3.30.450.40">
    <property type="match status" value="1"/>
</dbReference>
<dbReference type="CDD" id="cd16936">
    <property type="entry name" value="HATPase_RsbW-like"/>
    <property type="match status" value="1"/>
</dbReference>
<feature type="region of interest" description="Disordered" evidence="2">
    <location>
        <begin position="722"/>
        <end position="781"/>
    </location>
</feature>
<dbReference type="PANTHER" id="PTHR43156">
    <property type="entry name" value="STAGE II SPORULATION PROTEIN E-RELATED"/>
    <property type="match status" value="1"/>
</dbReference>
<dbReference type="Pfam" id="PF13581">
    <property type="entry name" value="HATPase_c_2"/>
    <property type="match status" value="1"/>
</dbReference>
<gene>
    <name evidence="4" type="ORF">H114_23042</name>
</gene>
<dbReference type="SUPFAM" id="SSF55781">
    <property type="entry name" value="GAF domain-like"/>
    <property type="match status" value="1"/>
</dbReference>
<dbReference type="Pfam" id="PF13185">
    <property type="entry name" value="GAF_2"/>
    <property type="match status" value="1"/>
</dbReference>
<dbReference type="SUPFAM" id="SSF55785">
    <property type="entry name" value="PYP-like sensor domain (PAS domain)"/>
    <property type="match status" value="1"/>
</dbReference>
<keyword evidence="1" id="KW-0378">Hydrolase</keyword>
<dbReference type="InterPro" id="IPR052016">
    <property type="entry name" value="Bact_Sigma-Reg"/>
</dbReference>
<dbReference type="Gene3D" id="3.30.565.10">
    <property type="entry name" value="Histidine kinase-like ATPase, C-terminal domain"/>
    <property type="match status" value="1"/>
</dbReference>
<dbReference type="SMART" id="SM00091">
    <property type="entry name" value="PAS"/>
    <property type="match status" value="1"/>
</dbReference>
<accession>M3CRD8</accession>
<dbReference type="RefSeq" id="WP_006134596.1">
    <property type="nucleotide sequence ID" value="NZ_AOHP01000102.1"/>
</dbReference>
<evidence type="ECO:0000259" key="3">
    <source>
        <dbReference type="PROSITE" id="PS50112"/>
    </source>
</evidence>
<evidence type="ECO:0000256" key="1">
    <source>
        <dbReference type="ARBA" id="ARBA00022801"/>
    </source>
</evidence>
<dbReference type="PANTHER" id="PTHR43156:SF2">
    <property type="entry name" value="STAGE II SPORULATION PROTEIN E"/>
    <property type="match status" value="1"/>
</dbReference>
<dbReference type="PATRIC" id="fig|1284664.3.peg.4619"/>
<protein>
    <recommendedName>
        <fullName evidence="3">PAS domain-containing protein</fullName>
    </recommendedName>
</protein>
<dbReference type="Gene3D" id="3.30.450.20">
    <property type="entry name" value="PAS domain"/>
    <property type="match status" value="1"/>
</dbReference>
<evidence type="ECO:0000313" key="4">
    <source>
        <dbReference type="EMBL" id="EMF26633.1"/>
    </source>
</evidence>
<evidence type="ECO:0000313" key="5">
    <source>
        <dbReference type="Proteomes" id="UP000011732"/>
    </source>
</evidence>
<comment type="caution">
    <text evidence="4">The sequence shown here is derived from an EMBL/GenBank/DDBJ whole genome shotgun (WGS) entry which is preliminary data.</text>
</comment>
<dbReference type="InterPro" id="IPR003018">
    <property type="entry name" value="GAF"/>
</dbReference>
<keyword evidence="5" id="KW-1185">Reference proteome</keyword>
<dbReference type="Proteomes" id="UP000011732">
    <property type="component" value="Unassembled WGS sequence"/>
</dbReference>
<dbReference type="Gene3D" id="3.60.40.10">
    <property type="entry name" value="PPM-type phosphatase domain"/>
    <property type="match status" value="1"/>
</dbReference>
<dbReference type="EMBL" id="AOHP01000102">
    <property type="protein sequence ID" value="EMF26633.1"/>
    <property type="molecule type" value="Genomic_DNA"/>
</dbReference>
<dbReference type="Pfam" id="PF08448">
    <property type="entry name" value="PAS_4"/>
    <property type="match status" value="1"/>
</dbReference>
<dbReference type="InterPro" id="IPR035965">
    <property type="entry name" value="PAS-like_dom_sf"/>
</dbReference>
<dbReference type="FunFam" id="3.30.450.40:FF:000035">
    <property type="entry name" value="PAS sensor protein"/>
    <property type="match status" value="1"/>
</dbReference>
<dbReference type="GO" id="GO:0016791">
    <property type="term" value="F:phosphatase activity"/>
    <property type="evidence" value="ECO:0007669"/>
    <property type="project" value="TreeGrafter"/>
</dbReference>
<proteinExistence type="predicted"/>
<sequence>MPDGPVDDAAVLDALFAGSSQGMFLLDGDRKVTRYNPSARGVSGLPSGDVVGHDVRDFAPDVEPEIGHLIDEVLATGEPLRGRLLRGRSPSEPHRTMAVEVALFPLRGGPGVVGVVEDVTERQAAADRLAVLSAVHLTVGATLDVQATADALVDALVPAFTDAAAVDLLDDDPAGAAPPSGPLPTSVPLRRVAFAAPDSVEPVRRTGDSRPFPFPTPYTQALSDAHARLVQVTPDDPWLATDPDGFAALLGRQVHSMIVAPLTARDTVLGLLTLYRARVDAFEEADLDVARQAAATAAVHLDNARSYRREHAVASALQRRLQPGVTPRLTAVEIAHVYLPESAGGAWFDVIPLSGTRVALVVGDVAGHGIEAAATMGQLRVALRTLALQDLETDEVLTHLDEVAGQLTAADSRDGHPYLATCAVTVYDPVSRQCSMMRAGHPAPILVDPDGSPIGVDVPLGPPLGAEDGAAFLPAVTRLPPGCLIAHVTSGLLGSEGLGDGDADAVHRLEHVLATPSRPLQELCDTALYRLTPSRYDDAVLLLARTACLPPDRVADWTLPADASVVGTARRLTGQQLAVWGLDDRVFTTEIIVSELVTNAIVHGKGPVRLRLIHDDERLLAEVTDAASAGPRLRHARSGDEGGRGLFIVMRLSTHWGVRHARDDKTVWSEQRLGEGTPDDLFAAVDTFDTAEAGVRVPALRRAGGGAPAVSSPAGGVRALRRARGPTPAVSSPAGARGRAVRDPRPRPCRPPAGLRGCPRDEEVPSAPDVRHGCGSSYRGG</sequence>
<dbReference type="InterPro" id="IPR029016">
    <property type="entry name" value="GAF-like_dom_sf"/>
</dbReference>
<dbReference type="NCBIfam" id="TIGR00229">
    <property type="entry name" value="sensory_box"/>
    <property type="match status" value="1"/>
</dbReference>
<dbReference type="SMART" id="SM00065">
    <property type="entry name" value="GAF"/>
    <property type="match status" value="1"/>
</dbReference>
<dbReference type="AlphaFoldDB" id="M3CRD8"/>
<dbReference type="InterPro" id="IPR013656">
    <property type="entry name" value="PAS_4"/>
</dbReference>
<dbReference type="PROSITE" id="PS50112">
    <property type="entry name" value="PAS"/>
    <property type="match status" value="1"/>
</dbReference>